<dbReference type="PROSITE" id="PS50235">
    <property type="entry name" value="USP_3"/>
    <property type="match status" value="1"/>
</dbReference>
<keyword evidence="6 7" id="KW-0788">Thiol protease</keyword>
<dbReference type="SUPFAM" id="SSF54001">
    <property type="entry name" value="Cysteine proteinases"/>
    <property type="match status" value="1"/>
</dbReference>
<dbReference type="Gene3D" id="3.90.70.10">
    <property type="entry name" value="Cysteine proteinases"/>
    <property type="match status" value="1"/>
</dbReference>
<dbReference type="InterPro" id="IPR028889">
    <property type="entry name" value="USP"/>
</dbReference>
<evidence type="ECO:0000256" key="4">
    <source>
        <dbReference type="ARBA" id="ARBA00022786"/>
    </source>
</evidence>
<evidence type="ECO:0000256" key="5">
    <source>
        <dbReference type="ARBA" id="ARBA00022801"/>
    </source>
</evidence>
<dbReference type="CDD" id="cd02662">
    <property type="entry name" value="Peptidase_C19F"/>
    <property type="match status" value="1"/>
</dbReference>
<organism evidence="10 11">
    <name type="scientific">Rhizopus oryzae</name>
    <name type="common">Mucormycosis agent</name>
    <name type="synonym">Rhizopus arrhizus var. delemar</name>
    <dbReference type="NCBI Taxonomy" id="64495"/>
    <lineage>
        <taxon>Eukaryota</taxon>
        <taxon>Fungi</taxon>
        <taxon>Fungi incertae sedis</taxon>
        <taxon>Mucoromycota</taxon>
        <taxon>Mucoromycotina</taxon>
        <taxon>Mucoromycetes</taxon>
        <taxon>Mucorales</taxon>
        <taxon>Mucorineae</taxon>
        <taxon>Rhizopodaceae</taxon>
        <taxon>Rhizopus</taxon>
    </lineage>
</organism>
<protein>
    <recommendedName>
        <fullName evidence="7">Ubiquitin carboxyl-terminal hydrolase</fullName>
        <ecNumber evidence="7">3.4.19.12</ecNumber>
    </recommendedName>
</protein>
<evidence type="ECO:0000313" key="10">
    <source>
        <dbReference type="EMBL" id="KAG1306862.1"/>
    </source>
</evidence>
<dbReference type="GO" id="GO:0006508">
    <property type="term" value="P:proteolysis"/>
    <property type="evidence" value="ECO:0007669"/>
    <property type="project" value="UniProtKB-KW"/>
</dbReference>
<dbReference type="GO" id="GO:0005634">
    <property type="term" value="C:nucleus"/>
    <property type="evidence" value="ECO:0007669"/>
    <property type="project" value="TreeGrafter"/>
</dbReference>
<dbReference type="AlphaFoldDB" id="A0A9P6X749"/>
<reference evidence="10" key="1">
    <citation type="journal article" date="2020" name="Microb. Genom.">
        <title>Genetic diversity of clinical and environmental Mucorales isolates obtained from an investigation of mucormycosis cases among solid organ transplant recipients.</title>
        <authorList>
            <person name="Nguyen M.H."/>
            <person name="Kaul D."/>
            <person name="Muto C."/>
            <person name="Cheng S.J."/>
            <person name="Richter R.A."/>
            <person name="Bruno V.M."/>
            <person name="Liu G."/>
            <person name="Beyhan S."/>
            <person name="Sundermann A.J."/>
            <person name="Mounaud S."/>
            <person name="Pasculle A.W."/>
            <person name="Nierman W.C."/>
            <person name="Driscoll E."/>
            <person name="Cumbie R."/>
            <person name="Clancy C.J."/>
            <person name="Dupont C.L."/>
        </authorList>
    </citation>
    <scope>NUCLEOTIDE SEQUENCE</scope>
    <source>
        <strain evidence="10">GL11</strain>
    </source>
</reference>
<feature type="region of interest" description="Disordered" evidence="8">
    <location>
        <begin position="440"/>
        <end position="463"/>
    </location>
</feature>
<keyword evidence="11" id="KW-1185">Reference proteome</keyword>
<dbReference type="InterPro" id="IPR050164">
    <property type="entry name" value="Peptidase_C19"/>
</dbReference>
<name>A0A9P6X749_RHIOR</name>
<dbReference type="PROSITE" id="PS00972">
    <property type="entry name" value="USP_1"/>
    <property type="match status" value="1"/>
</dbReference>
<dbReference type="OrthoDB" id="2020758at2759"/>
<dbReference type="PROSITE" id="PS00973">
    <property type="entry name" value="USP_2"/>
    <property type="match status" value="1"/>
</dbReference>
<dbReference type="GO" id="GO:0004843">
    <property type="term" value="F:cysteine-type deubiquitinase activity"/>
    <property type="evidence" value="ECO:0007669"/>
    <property type="project" value="UniProtKB-UniRule"/>
</dbReference>
<keyword evidence="4 7" id="KW-0833">Ubl conjugation pathway</keyword>
<feature type="compositionally biased region" description="Polar residues" evidence="8">
    <location>
        <begin position="482"/>
        <end position="492"/>
    </location>
</feature>
<comment type="caution">
    <text evidence="10">The sequence shown here is derived from an EMBL/GenBank/DDBJ whole genome shotgun (WGS) entry which is preliminary data.</text>
</comment>
<dbReference type="Pfam" id="PF00443">
    <property type="entry name" value="UCH"/>
    <property type="match status" value="1"/>
</dbReference>
<evidence type="ECO:0000256" key="7">
    <source>
        <dbReference type="RuleBase" id="RU366025"/>
    </source>
</evidence>
<dbReference type="InterPro" id="IPR018200">
    <property type="entry name" value="USP_CS"/>
</dbReference>
<feature type="compositionally biased region" description="Acidic residues" evidence="8">
    <location>
        <begin position="440"/>
        <end position="452"/>
    </location>
</feature>
<dbReference type="GO" id="GO:0016579">
    <property type="term" value="P:protein deubiquitination"/>
    <property type="evidence" value="ECO:0007669"/>
    <property type="project" value="InterPro"/>
</dbReference>
<dbReference type="PANTHER" id="PTHR24006:SF888">
    <property type="entry name" value="UBIQUITIN CARBOXYL-TERMINAL HYDROLASE 30"/>
    <property type="match status" value="1"/>
</dbReference>
<feature type="domain" description="USP" evidence="9">
    <location>
        <begin position="49"/>
        <end position="433"/>
    </location>
</feature>
<comment type="catalytic activity">
    <reaction evidence="1 7">
        <text>Thiol-dependent hydrolysis of ester, thioester, amide, peptide and isopeptide bonds formed by the C-terminal Gly of ubiquitin (a 76-residue protein attached to proteins as an intracellular targeting signal).</text>
        <dbReference type="EC" id="3.4.19.12"/>
    </reaction>
</comment>
<dbReference type="Proteomes" id="UP000716291">
    <property type="component" value="Unassembled WGS sequence"/>
</dbReference>
<proteinExistence type="inferred from homology"/>
<dbReference type="InterPro" id="IPR001394">
    <property type="entry name" value="Peptidase_C19_UCH"/>
</dbReference>
<evidence type="ECO:0000256" key="8">
    <source>
        <dbReference type="SAM" id="MobiDB-lite"/>
    </source>
</evidence>
<dbReference type="InterPro" id="IPR038765">
    <property type="entry name" value="Papain-like_cys_pep_sf"/>
</dbReference>
<feature type="region of interest" description="Disordered" evidence="8">
    <location>
        <begin position="480"/>
        <end position="501"/>
    </location>
</feature>
<evidence type="ECO:0000313" key="11">
    <source>
        <dbReference type="Proteomes" id="UP000716291"/>
    </source>
</evidence>
<dbReference type="GO" id="GO:0005829">
    <property type="term" value="C:cytosol"/>
    <property type="evidence" value="ECO:0007669"/>
    <property type="project" value="TreeGrafter"/>
</dbReference>
<evidence type="ECO:0000256" key="1">
    <source>
        <dbReference type="ARBA" id="ARBA00000707"/>
    </source>
</evidence>
<evidence type="ECO:0000256" key="2">
    <source>
        <dbReference type="ARBA" id="ARBA00009085"/>
    </source>
</evidence>
<dbReference type="PANTHER" id="PTHR24006">
    <property type="entry name" value="UBIQUITIN CARBOXYL-TERMINAL HYDROLASE"/>
    <property type="match status" value="1"/>
</dbReference>
<keyword evidence="5 7" id="KW-0378">Hydrolase</keyword>
<evidence type="ECO:0000256" key="6">
    <source>
        <dbReference type="ARBA" id="ARBA00022807"/>
    </source>
</evidence>
<dbReference type="EMBL" id="JAANQT010001051">
    <property type="protein sequence ID" value="KAG1306862.1"/>
    <property type="molecule type" value="Genomic_DNA"/>
</dbReference>
<gene>
    <name evidence="10" type="ORF">G6F64_007265</name>
</gene>
<evidence type="ECO:0000259" key="9">
    <source>
        <dbReference type="PROSITE" id="PS50235"/>
    </source>
</evidence>
<sequence length="501" mass="56265">MTTITGTAILIESLQYTITNTSNEDSNNMEIIMDSDICLSSTNNHLLISGLVNTGNSCFLNSVLQSLSSLPKLHSYLHQINQKTASLFISKPLLKTLRLLSRPSNTAFKPSELVSILSNCLINKEQQDAQELFQLISTTLDNENQFARRQQGLSSLLSSTSTSKLPESPFTGLLANRLSCMQCGYTEAIRHFSFNNVQLTLPDHAKTTLEDCLHQLTAMEFLNDVICRKCTLIETIRHTNTKLEQNPSDQILLNTKQELEKRLSMGLIEQEKEAACTTKGVSSKQAMFAKSPKILCLHTARSSLDLSTGEIYKNTCQVEFPEILDLSPYCTNGVLNTTDPHLPISSPLHTAVPIKYRLMSIVVHYGSHDYGHFIAYKRRLIAEKCHCTSCSDDQTVLKHHESNWFKISDEHVEACTLDDVLSANPYMLLYEMVEEEQVSDIETEEEEEEEEEHWIQQPIAPPSSPLLAPLQKASCSFYKPLSNPQRRSSKSLWTEAPTAVC</sequence>
<keyword evidence="3 7" id="KW-0645">Protease</keyword>
<accession>A0A9P6X749</accession>
<comment type="similarity">
    <text evidence="2 7">Belongs to the peptidase C19 family.</text>
</comment>
<dbReference type="EC" id="3.4.19.12" evidence="7"/>
<evidence type="ECO:0000256" key="3">
    <source>
        <dbReference type="ARBA" id="ARBA00022670"/>
    </source>
</evidence>